<gene>
    <name evidence="6" type="ORF">EK21DRAFT_110210</name>
</gene>
<feature type="region of interest" description="Disordered" evidence="4">
    <location>
        <begin position="101"/>
        <end position="121"/>
    </location>
</feature>
<dbReference type="InterPro" id="IPR009061">
    <property type="entry name" value="DNA-bd_dom_put_sf"/>
</dbReference>
<feature type="region of interest" description="Disordered" evidence="4">
    <location>
        <begin position="174"/>
        <end position="218"/>
    </location>
</feature>
<organism evidence="6 7">
    <name type="scientific">Setomelanomma holmii</name>
    <dbReference type="NCBI Taxonomy" id="210430"/>
    <lineage>
        <taxon>Eukaryota</taxon>
        <taxon>Fungi</taxon>
        <taxon>Dikarya</taxon>
        <taxon>Ascomycota</taxon>
        <taxon>Pezizomycotina</taxon>
        <taxon>Dothideomycetes</taxon>
        <taxon>Pleosporomycetidae</taxon>
        <taxon>Pleosporales</taxon>
        <taxon>Pleosporineae</taxon>
        <taxon>Phaeosphaeriaceae</taxon>
        <taxon>Setomelanomma</taxon>
    </lineage>
</organism>
<feature type="compositionally biased region" description="Basic and acidic residues" evidence="4">
    <location>
        <begin position="107"/>
        <end position="121"/>
    </location>
</feature>
<comment type="subcellular location">
    <subcellularLocation>
        <location evidence="1">Nucleus</location>
    </subcellularLocation>
</comment>
<feature type="domain" description="XPA C-terminal" evidence="5">
    <location>
        <begin position="114"/>
        <end position="155"/>
    </location>
</feature>
<dbReference type="Pfam" id="PF05181">
    <property type="entry name" value="XPA_C"/>
    <property type="match status" value="1"/>
</dbReference>
<keyword evidence="2" id="KW-0862">Zinc</keyword>
<evidence type="ECO:0000256" key="1">
    <source>
        <dbReference type="ARBA" id="ARBA00004123"/>
    </source>
</evidence>
<proteinExistence type="predicted"/>
<feature type="compositionally biased region" description="Basic and acidic residues" evidence="4">
    <location>
        <begin position="58"/>
        <end position="72"/>
    </location>
</feature>
<dbReference type="AlphaFoldDB" id="A0A9P4LQ15"/>
<dbReference type="OrthoDB" id="3799195at2759"/>
<evidence type="ECO:0000313" key="6">
    <source>
        <dbReference type="EMBL" id="KAF2032267.1"/>
    </source>
</evidence>
<feature type="region of interest" description="Disordered" evidence="4">
    <location>
        <begin position="1"/>
        <end position="86"/>
    </location>
</feature>
<evidence type="ECO:0000256" key="2">
    <source>
        <dbReference type="ARBA" id="ARBA00022833"/>
    </source>
</evidence>
<protein>
    <recommendedName>
        <fullName evidence="5">XPA C-terminal domain-containing protein</fullName>
    </recommendedName>
</protein>
<accession>A0A9P4LQ15</accession>
<evidence type="ECO:0000256" key="4">
    <source>
        <dbReference type="SAM" id="MobiDB-lite"/>
    </source>
</evidence>
<sequence>MSARRSGRSKAPVKYTSESEGSAFEDKPRRKSTKSTPKKRTKTEEDHPAPTPKKRSKKDPEQLAAEHRDKAAAQDAKASKAQHKKDWEDWVATHALKDGEGALLDAEPSREESITQTDAGKKYGLKKEELSSLRRFEKKNPVHGNTMHLFREEDVRVLGFRKAGVLAGAAESEVLKQGEEIWREEHKNDPKEDEKPEPKAAKPTKEKTPKQKWTAHVESHALSTPAALTSEPSEAINQSDCKTKYNLLPADLAVLPYFGKPNPKYGNTTKLFDEGEVKTLAYRKAAIVGGVEEGDEVKLLERGKEVFEEGREEE</sequence>
<dbReference type="InterPro" id="IPR022656">
    <property type="entry name" value="XPA_C"/>
</dbReference>
<dbReference type="EMBL" id="ML978174">
    <property type="protein sequence ID" value="KAF2032267.1"/>
    <property type="molecule type" value="Genomic_DNA"/>
</dbReference>
<evidence type="ECO:0000259" key="5">
    <source>
        <dbReference type="Pfam" id="PF05181"/>
    </source>
</evidence>
<comment type="caution">
    <text evidence="6">The sequence shown here is derived from an EMBL/GenBank/DDBJ whole genome shotgun (WGS) entry which is preliminary data.</text>
</comment>
<dbReference type="CDD" id="cd21075">
    <property type="entry name" value="DBD_XPA-like"/>
    <property type="match status" value="1"/>
</dbReference>
<dbReference type="Proteomes" id="UP000799777">
    <property type="component" value="Unassembled WGS sequence"/>
</dbReference>
<keyword evidence="7" id="KW-1185">Reference proteome</keyword>
<evidence type="ECO:0000256" key="3">
    <source>
        <dbReference type="ARBA" id="ARBA00023242"/>
    </source>
</evidence>
<reference evidence="6" key="1">
    <citation type="journal article" date="2020" name="Stud. Mycol.">
        <title>101 Dothideomycetes genomes: a test case for predicting lifestyles and emergence of pathogens.</title>
        <authorList>
            <person name="Haridas S."/>
            <person name="Albert R."/>
            <person name="Binder M."/>
            <person name="Bloem J."/>
            <person name="Labutti K."/>
            <person name="Salamov A."/>
            <person name="Andreopoulos B."/>
            <person name="Baker S."/>
            <person name="Barry K."/>
            <person name="Bills G."/>
            <person name="Bluhm B."/>
            <person name="Cannon C."/>
            <person name="Castanera R."/>
            <person name="Culley D."/>
            <person name="Daum C."/>
            <person name="Ezra D."/>
            <person name="Gonzalez J."/>
            <person name="Henrissat B."/>
            <person name="Kuo A."/>
            <person name="Liang C."/>
            <person name="Lipzen A."/>
            <person name="Lutzoni F."/>
            <person name="Magnuson J."/>
            <person name="Mondo S."/>
            <person name="Nolan M."/>
            <person name="Ohm R."/>
            <person name="Pangilinan J."/>
            <person name="Park H.-J."/>
            <person name="Ramirez L."/>
            <person name="Alfaro M."/>
            <person name="Sun H."/>
            <person name="Tritt A."/>
            <person name="Yoshinaga Y."/>
            <person name="Zwiers L.-H."/>
            <person name="Turgeon B."/>
            <person name="Goodwin S."/>
            <person name="Spatafora J."/>
            <person name="Crous P."/>
            <person name="Grigoriev I."/>
        </authorList>
    </citation>
    <scope>NUCLEOTIDE SEQUENCE</scope>
    <source>
        <strain evidence="6">CBS 110217</strain>
    </source>
</reference>
<dbReference type="SUPFAM" id="SSF46955">
    <property type="entry name" value="Putative DNA-binding domain"/>
    <property type="match status" value="1"/>
</dbReference>
<dbReference type="InterPro" id="IPR037129">
    <property type="entry name" value="XPA_sf"/>
</dbReference>
<name>A0A9P4LQ15_9PLEO</name>
<feature type="compositionally biased region" description="Basic residues" evidence="4">
    <location>
        <begin position="29"/>
        <end position="41"/>
    </location>
</feature>
<evidence type="ECO:0000313" key="7">
    <source>
        <dbReference type="Proteomes" id="UP000799777"/>
    </source>
</evidence>
<keyword evidence="3" id="KW-0539">Nucleus</keyword>
<dbReference type="GO" id="GO:0005634">
    <property type="term" value="C:nucleus"/>
    <property type="evidence" value="ECO:0007669"/>
    <property type="project" value="UniProtKB-SubCell"/>
</dbReference>
<dbReference type="Gene3D" id="3.90.530.10">
    <property type="entry name" value="XPA C-terminal domain"/>
    <property type="match status" value="1"/>
</dbReference>